<evidence type="ECO:0000256" key="1">
    <source>
        <dbReference type="SAM" id="MobiDB-lite"/>
    </source>
</evidence>
<evidence type="ECO:0000313" key="2">
    <source>
        <dbReference type="EMBL" id="GGD08675.1"/>
    </source>
</evidence>
<proteinExistence type="predicted"/>
<comment type="caution">
    <text evidence="2">The sequence shown here is derived from an EMBL/GenBank/DDBJ whole genome shotgun (WGS) entry which is preliminary data.</text>
</comment>
<organism evidence="2 3">
    <name type="scientific">Aureimonas glaciei</name>
    <dbReference type="NCBI Taxonomy" id="1776957"/>
    <lineage>
        <taxon>Bacteria</taxon>
        <taxon>Pseudomonadati</taxon>
        <taxon>Pseudomonadota</taxon>
        <taxon>Alphaproteobacteria</taxon>
        <taxon>Hyphomicrobiales</taxon>
        <taxon>Aurantimonadaceae</taxon>
        <taxon>Aureimonas</taxon>
    </lineage>
</organism>
<dbReference type="Proteomes" id="UP000613160">
    <property type="component" value="Unassembled WGS sequence"/>
</dbReference>
<evidence type="ECO:0000313" key="3">
    <source>
        <dbReference type="Proteomes" id="UP000613160"/>
    </source>
</evidence>
<feature type="region of interest" description="Disordered" evidence="1">
    <location>
        <begin position="1"/>
        <end position="29"/>
    </location>
</feature>
<gene>
    <name evidence="2" type="ORF">GCM10011335_09440</name>
</gene>
<dbReference type="EMBL" id="BMJJ01000002">
    <property type="protein sequence ID" value="GGD08675.1"/>
    <property type="molecule type" value="Genomic_DNA"/>
</dbReference>
<protein>
    <submittedName>
        <fullName evidence="2">Uncharacterized protein</fullName>
    </submittedName>
</protein>
<dbReference type="AlphaFoldDB" id="A0A917D6V0"/>
<name>A0A917D6V0_9HYPH</name>
<reference evidence="2" key="1">
    <citation type="journal article" date="2014" name="Int. J. Syst. Evol. Microbiol.">
        <title>Complete genome sequence of Corynebacterium casei LMG S-19264T (=DSM 44701T), isolated from a smear-ripened cheese.</title>
        <authorList>
            <consortium name="US DOE Joint Genome Institute (JGI-PGF)"/>
            <person name="Walter F."/>
            <person name="Albersmeier A."/>
            <person name="Kalinowski J."/>
            <person name="Ruckert C."/>
        </authorList>
    </citation>
    <scope>NUCLEOTIDE SEQUENCE</scope>
    <source>
        <strain evidence="2">CGMCC 1.15493</strain>
    </source>
</reference>
<sequence>MVETKTAPGQKRTVAPERPRPLSPPVMPDLGMVAETFLDAGEGESFEIATDDIEGAPGWIDIVDRRKRLVDQPLAPPGTGAVESGVVTESWRPTFDEITDDHHRG</sequence>
<keyword evidence="3" id="KW-1185">Reference proteome</keyword>
<reference evidence="2" key="2">
    <citation type="submission" date="2020-09" db="EMBL/GenBank/DDBJ databases">
        <authorList>
            <person name="Sun Q."/>
            <person name="Zhou Y."/>
        </authorList>
    </citation>
    <scope>NUCLEOTIDE SEQUENCE</scope>
    <source>
        <strain evidence="2">CGMCC 1.15493</strain>
    </source>
</reference>
<accession>A0A917D6V0</accession>